<feature type="compositionally biased region" description="Polar residues" evidence="3">
    <location>
        <begin position="79"/>
        <end position="103"/>
    </location>
</feature>
<feature type="region of interest" description="Disordered" evidence="3">
    <location>
        <begin position="55"/>
        <end position="103"/>
    </location>
</feature>
<dbReference type="EMBL" id="CM007378">
    <property type="protein sequence ID" value="OIV93689.1"/>
    <property type="molecule type" value="Genomic_DNA"/>
</dbReference>
<dbReference type="Gene3D" id="3.30.30.10">
    <property type="entry name" value="Knottin, scorpion toxin-like"/>
    <property type="match status" value="1"/>
</dbReference>
<feature type="compositionally biased region" description="Pro residues" evidence="3">
    <location>
        <begin position="62"/>
        <end position="78"/>
    </location>
</feature>
<reference evidence="5 6" key="1">
    <citation type="journal article" date="2017" name="Plant Biotechnol. J.">
        <title>A comprehensive draft genome sequence for lupin (Lupinus angustifolius), an emerging health food: insights into plant-microbe interactions and legume evolution.</title>
        <authorList>
            <person name="Hane J.K."/>
            <person name="Ming Y."/>
            <person name="Kamphuis L.G."/>
            <person name="Nelson M.N."/>
            <person name="Garg G."/>
            <person name="Atkins C.A."/>
            <person name="Bayer P.E."/>
            <person name="Bravo A."/>
            <person name="Bringans S."/>
            <person name="Cannon S."/>
            <person name="Edwards D."/>
            <person name="Foley R."/>
            <person name="Gao L.L."/>
            <person name="Harrison M.J."/>
            <person name="Huang W."/>
            <person name="Hurgobin B."/>
            <person name="Li S."/>
            <person name="Liu C.W."/>
            <person name="McGrath A."/>
            <person name="Morahan G."/>
            <person name="Murray J."/>
            <person name="Weller J."/>
            <person name="Jian J."/>
            <person name="Singh K.B."/>
        </authorList>
    </citation>
    <scope>NUCLEOTIDE SEQUENCE [LARGE SCALE GENOMIC DNA]</scope>
    <source>
        <strain evidence="6">cv. Tanjil</strain>
        <tissue evidence="5">Whole plant</tissue>
    </source>
</reference>
<dbReference type="OMA" id="AVCMTED"/>
<name>A0A1J7GH52_LUPAN</name>
<dbReference type="InterPro" id="IPR036574">
    <property type="entry name" value="Scorpion_toxin-like_sf"/>
</dbReference>
<organism evidence="5 6">
    <name type="scientific">Lupinus angustifolius</name>
    <name type="common">Narrow-leaved blue lupine</name>
    <dbReference type="NCBI Taxonomy" id="3871"/>
    <lineage>
        <taxon>Eukaryota</taxon>
        <taxon>Viridiplantae</taxon>
        <taxon>Streptophyta</taxon>
        <taxon>Embryophyta</taxon>
        <taxon>Tracheophyta</taxon>
        <taxon>Spermatophyta</taxon>
        <taxon>Magnoliopsida</taxon>
        <taxon>eudicotyledons</taxon>
        <taxon>Gunneridae</taxon>
        <taxon>Pentapetalae</taxon>
        <taxon>rosids</taxon>
        <taxon>fabids</taxon>
        <taxon>Fabales</taxon>
        <taxon>Fabaceae</taxon>
        <taxon>Papilionoideae</taxon>
        <taxon>50 kb inversion clade</taxon>
        <taxon>genistoids sensu lato</taxon>
        <taxon>core genistoids</taxon>
        <taxon>Genisteae</taxon>
        <taxon>Lupinus</taxon>
    </lineage>
</organism>
<keyword evidence="6" id="KW-1185">Reference proteome</keyword>
<evidence type="ECO:0000313" key="6">
    <source>
        <dbReference type="Proteomes" id="UP000188354"/>
    </source>
</evidence>
<dbReference type="GO" id="GO:0031640">
    <property type="term" value="P:killing of cells of another organism"/>
    <property type="evidence" value="ECO:0007669"/>
    <property type="project" value="UniProtKB-KW"/>
</dbReference>
<proteinExistence type="predicted"/>
<evidence type="ECO:0000256" key="3">
    <source>
        <dbReference type="SAM" id="MobiDB-lite"/>
    </source>
</evidence>
<dbReference type="GO" id="GO:0050832">
    <property type="term" value="P:defense response to fungus"/>
    <property type="evidence" value="ECO:0007669"/>
    <property type="project" value="UniProtKB-KW"/>
</dbReference>
<dbReference type="Gramene" id="OIV93689">
    <property type="protein sequence ID" value="OIV93689"/>
    <property type="gene ID" value="TanjilG_16540"/>
</dbReference>
<dbReference type="InterPro" id="IPR003614">
    <property type="entry name" value="Knottins"/>
</dbReference>
<dbReference type="Proteomes" id="UP000188354">
    <property type="component" value="Chromosome LG18"/>
</dbReference>
<dbReference type="Pfam" id="PF00304">
    <property type="entry name" value="Gamma-thionin"/>
    <property type="match status" value="1"/>
</dbReference>
<dbReference type="SMART" id="SM00505">
    <property type="entry name" value="Knot1"/>
    <property type="match status" value="1"/>
</dbReference>
<dbReference type="SUPFAM" id="SSF57095">
    <property type="entry name" value="Scorpion toxin-like"/>
    <property type="match status" value="1"/>
</dbReference>
<dbReference type="CDD" id="cd00107">
    <property type="entry name" value="Knot1"/>
    <property type="match status" value="1"/>
</dbReference>
<evidence type="ECO:0000259" key="4">
    <source>
        <dbReference type="SMART" id="SM00505"/>
    </source>
</evidence>
<accession>A0A1J7GH52</accession>
<evidence type="ECO:0000256" key="2">
    <source>
        <dbReference type="ARBA" id="ARBA00022577"/>
    </source>
</evidence>
<sequence length="103" mass="10558">MGPTLVAEAETCLSKSKHFVGPCSKNANCAGVCKSEKFSGGRCIGSKCLCTRQCPKDSKNDGPPPPNQDGEPTTPPPNQDGQPATPSPNLVAESTTAAPSKSD</sequence>
<evidence type="ECO:0000313" key="5">
    <source>
        <dbReference type="EMBL" id="OIV93689.1"/>
    </source>
</evidence>
<feature type="domain" description="Knottins-like" evidence="4">
    <location>
        <begin position="11"/>
        <end position="54"/>
    </location>
</feature>
<dbReference type="AlphaFoldDB" id="A0A1J7GH52"/>
<gene>
    <name evidence="5" type="ORF">TanjilG_16540</name>
</gene>
<keyword evidence="1" id="KW-0929">Antimicrobial</keyword>
<protein>
    <recommendedName>
        <fullName evidence="4">Knottins-like domain-containing protein</fullName>
    </recommendedName>
</protein>
<evidence type="ECO:0000256" key="1">
    <source>
        <dbReference type="ARBA" id="ARBA00022529"/>
    </source>
</evidence>
<keyword evidence="2" id="KW-0295">Fungicide</keyword>